<dbReference type="GO" id="GO:0005886">
    <property type="term" value="C:plasma membrane"/>
    <property type="evidence" value="ECO:0007669"/>
    <property type="project" value="UniProtKB-SubCell"/>
</dbReference>
<sequence>MAVILEVKNLKTYFRTERGLVKAVDGISYHINEHEVVGLVGESGCGKSVSQFSVMQLIPHPPGEIVAGEVIFEGHDLLKFKPHGNEMASIRQAKISMVFQEPMTSFNPVLTIEQQLTEPLELHLKMDKQAARKRAAELLTLVGIPGAEDRLHDYPFQFSGGMRQRAMIAMALSCNPMIIIADEPTTSVDVTTQAQLLELMMDMVSRFNTSLIIVTHNLGVVARYASRIYVMYAGRIIESAPL</sequence>
<accession>X1IXH0</accession>
<evidence type="ECO:0000259" key="7">
    <source>
        <dbReference type="PROSITE" id="PS50893"/>
    </source>
</evidence>
<name>X1IXH0_9ZZZZ</name>
<dbReference type="PANTHER" id="PTHR43297:SF2">
    <property type="entry name" value="DIPEPTIDE TRANSPORT ATP-BINDING PROTEIN DPPD"/>
    <property type="match status" value="1"/>
</dbReference>
<dbReference type="InterPro" id="IPR017871">
    <property type="entry name" value="ABC_transporter-like_CS"/>
</dbReference>
<evidence type="ECO:0000256" key="5">
    <source>
        <dbReference type="ARBA" id="ARBA00022840"/>
    </source>
</evidence>
<keyword evidence="2" id="KW-0813">Transport</keyword>
<proteinExistence type="predicted"/>
<evidence type="ECO:0000256" key="3">
    <source>
        <dbReference type="ARBA" id="ARBA00022475"/>
    </source>
</evidence>
<dbReference type="SMART" id="SM00382">
    <property type="entry name" value="AAA"/>
    <property type="match status" value="1"/>
</dbReference>
<dbReference type="AlphaFoldDB" id="X1IXH0"/>
<keyword evidence="3" id="KW-1003">Cell membrane</keyword>
<dbReference type="Gene3D" id="3.40.50.300">
    <property type="entry name" value="P-loop containing nucleotide triphosphate hydrolases"/>
    <property type="match status" value="1"/>
</dbReference>
<dbReference type="InterPro" id="IPR027417">
    <property type="entry name" value="P-loop_NTPase"/>
</dbReference>
<dbReference type="GO" id="GO:0005524">
    <property type="term" value="F:ATP binding"/>
    <property type="evidence" value="ECO:0007669"/>
    <property type="project" value="UniProtKB-KW"/>
</dbReference>
<comment type="subcellular location">
    <subcellularLocation>
        <location evidence="1">Cell membrane</location>
        <topology evidence="1">Peripheral membrane protein</topology>
    </subcellularLocation>
</comment>
<dbReference type="FunFam" id="3.40.50.300:FF:000016">
    <property type="entry name" value="Oligopeptide ABC transporter ATP-binding component"/>
    <property type="match status" value="1"/>
</dbReference>
<evidence type="ECO:0000256" key="1">
    <source>
        <dbReference type="ARBA" id="ARBA00004202"/>
    </source>
</evidence>
<evidence type="ECO:0000313" key="8">
    <source>
        <dbReference type="EMBL" id="GAH73935.1"/>
    </source>
</evidence>
<dbReference type="Pfam" id="PF00005">
    <property type="entry name" value="ABC_tran"/>
    <property type="match status" value="1"/>
</dbReference>
<gene>
    <name evidence="8" type="ORF">S03H2_41948</name>
</gene>
<dbReference type="PROSITE" id="PS50893">
    <property type="entry name" value="ABC_TRANSPORTER_2"/>
    <property type="match status" value="1"/>
</dbReference>
<dbReference type="PROSITE" id="PS00211">
    <property type="entry name" value="ABC_TRANSPORTER_1"/>
    <property type="match status" value="1"/>
</dbReference>
<dbReference type="SUPFAM" id="SSF52540">
    <property type="entry name" value="P-loop containing nucleoside triphosphate hydrolases"/>
    <property type="match status" value="1"/>
</dbReference>
<comment type="caution">
    <text evidence="8">The sequence shown here is derived from an EMBL/GenBank/DDBJ whole genome shotgun (WGS) entry which is preliminary data.</text>
</comment>
<dbReference type="GO" id="GO:0016887">
    <property type="term" value="F:ATP hydrolysis activity"/>
    <property type="evidence" value="ECO:0007669"/>
    <property type="project" value="InterPro"/>
</dbReference>
<keyword evidence="6" id="KW-0472">Membrane</keyword>
<protein>
    <recommendedName>
        <fullName evidence="7">ABC transporter domain-containing protein</fullName>
    </recommendedName>
</protein>
<reference evidence="8" key="1">
    <citation type="journal article" date="2014" name="Front. Microbiol.">
        <title>High frequency of phylogenetically diverse reductive dehalogenase-homologous genes in deep subseafloor sedimentary metagenomes.</title>
        <authorList>
            <person name="Kawai M."/>
            <person name="Futagami T."/>
            <person name="Toyoda A."/>
            <person name="Takaki Y."/>
            <person name="Nishi S."/>
            <person name="Hori S."/>
            <person name="Arai W."/>
            <person name="Tsubouchi T."/>
            <person name="Morono Y."/>
            <person name="Uchiyama I."/>
            <person name="Ito T."/>
            <person name="Fujiyama A."/>
            <person name="Inagaki F."/>
            <person name="Takami H."/>
        </authorList>
    </citation>
    <scope>NUCLEOTIDE SEQUENCE</scope>
    <source>
        <strain evidence="8">Expedition CK06-06</strain>
    </source>
</reference>
<evidence type="ECO:0000256" key="6">
    <source>
        <dbReference type="ARBA" id="ARBA00023136"/>
    </source>
</evidence>
<keyword evidence="5" id="KW-0067">ATP-binding</keyword>
<feature type="non-terminal residue" evidence="8">
    <location>
        <position position="242"/>
    </location>
</feature>
<dbReference type="CDD" id="cd03257">
    <property type="entry name" value="ABC_NikE_OppD_transporters"/>
    <property type="match status" value="1"/>
</dbReference>
<evidence type="ECO:0000256" key="4">
    <source>
        <dbReference type="ARBA" id="ARBA00022741"/>
    </source>
</evidence>
<keyword evidence="4" id="KW-0547">Nucleotide-binding</keyword>
<dbReference type="PANTHER" id="PTHR43297">
    <property type="entry name" value="OLIGOPEPTIDE TRANSPORT ATP-BINDING PROTEIN APPD"/>
    <property type="match status" value="1"/>
</dbReference>
<organism evidence="8">
    <name type="scientific">marine sediment metagenome</name>
    <dbReference type="NCBI Taxonomy" id="412755"/>
    <lineage>
        <taxon>unclassified sequences</taxon>
        <taxon>metagenomes</taxon>
        <taxon>ecological metagenomes</taxon>
    </lineage>
</organism>
<dbReference type="InterPro" id="IPR003439">
    <property type="entry name" value="ABC_transporter-like_ATP-bd"/>
</dbReference>
<evidence type="ECO:0000256" key="2">
    <source>
        <dbReference type="ARBA" id="ARBA00022448"/>
    </source>
</evidence>
<dbReference type="InterPro" id="IPR050388">
    <property type="entry name" value="ABC_Ni/Peptide_Import"/>
</dbReference>
<dbReference type="InterPro" id="IPR003593">
    <property type="entry name" value="AAA+_ATPase"/>
</dbReference>
<dbReference type="EMBL" id="BARU01026084">
    <property type="protein sequence ID" value="GAH73935.1"/>
    <property type="molecule type" value="Genomic_DNA"/>
</dbReference>
<feature type="domain" description="ABC transporter" evidence="7">
    <location>
        <begin position="5"/>
        <end position="242"/>
    </location>
</feature>